<evidence type="ECO:0000313" key="12">
    <source>
        <dbReference type="Proteomes" id="UP000267096"/>
    </source>
</evidence>
<dbReference type="InterPro" id="IPR023395">
    <property type="entry name" value="MCP_dom_sf"/>
</dbReference>
<name>A0A0M3K342_ANISI</name>
<dbReference type="WBParaSite" id="ASIM_0001537701-mRNA-1">
    <property type="protein sequence ID" value="ASIM_0001537701-mRNA-1"/>
    <property type="gene ID" value="ASIM_0001537701"/>
</dbReference>
<evidence type="ECO:0000256" key="4">
    <source>
        <dbReference type="ARBA" id="ARBA00022692"/>
    </source>
</evidence>
<proteinExistence type="inferred from homology"/>
<keyword evidence="12" id="KW-1185">Reference proteome</keyword>
<evidence type="ECO:0000313" key="11">
    <source>
        <dbReference type="EMBL" id="VDK53339.1"/>
    </source>
</evidence>
<keyword evidence="7 8" id="KW-0472">Membrane</keyword>
<dbReference type="PANTHER" id="PTHR45667">
    <property type="entry name" value="S-ADENOSYLMETHIONINE MITOCHONDRIAL CARRIER PROTEIN"/>
    <property type="match status" value="1"/>
</dbReference>
<evidence type="ECO:0000256" key="2">
    <source>
        <dbReference type="ARBA" id="ARBA00006375"/>
    </source>
</evidence>
<accession>A0A0M3K342</accession>
<keyword evidence="5" id="KW-0677">Repeat</keyword>
<evidence type="ECO:0000256" key="10">
    <source>
        <dbReference type="SAM" id="Phobius"/>
    </source>
</evidence>
<keyword evidence="6 10" id="KW-1133">Transmembrane helix</keyword>
<evidence type="ECO:0000256" key="8">
    <source>
        <dbReference type="PROSITE-ProRule" id="PRU00282"/>
    </source>
</evidence>
<dbReference type="OrthoDB" id="276989at2759"/>
<protein>
    <submittedName>
        <fullName evidence="13">S-adenosylmethionine mitochondrial carrier protein (inferred by orthology to a human protein)</fullName>
    </submittedName>
</protein>
<evidence type="ECO:0000313" key="13">
    <source>
        <dbReference type="WBParaSite" id="ASIM_0001537701-mRNA-1"/>
    </source>
</evidence>
<dbReference type="PROSITE" id="PS50920">
    <property type="entry name" value="SOLCAR"/>
    <property type="match status" value="1"/>
</dbReference>
<organism evidence="13">
    <name type="scientific">Anisakis simplex</name>
    <name type="common">Herring worm</name>
    <dbReference type="NCBI Taxonomy" id="6269"/>
    <lineage>
        <taxon>Eukaryota</taxon>
        <taxon>Metazoa</taxon>
        <taxon>Ecdysozoa</taxon>
        <taxon>Nematoda</taxon>
        <taxon>Chromadorea</taxon>
        <taxon>Rhabditida</taxon>
        <taxon>Spirurina</taxon>
        <taxon>Ascaridomorpha</taxon>
        <taxon>Ascaridoidea</taxon>
        <taxon>Anisakidae</taxon>
        <taxon>Anisakis</taxon>
        <taxon>Anisakis simplex complex</taxon>
    </lineage>
</organism>
<dbReference type="InterPro" id="IPR018108">
    <property type="entry name" value="MCP_transmembrane"/>
</dbReference>
<dbReference type="EMBL" id="UYRR01031928">
    <property type="protein sequence ID" value="VDK53339.1"/>
    <property type="molecule type" value="Genomic_DNA"/>
</dbReference>
<dbReference type="Gene3D" id="1.50.40.10">
    <property type="entry name" value="Mitochondrial carrier domain"/>
    <property type="match status" value="1"/>
</dbReference>
<evidence type="ECO:0000256" key="9">
    <source>
        <dbReference type="RuleBase" id="RU000488"/>
    </source>
</evidence>
<reference evidence="11 12" key="2">
    <citation type="submission" date="2018-11" db="EMBL/GenBank/DDBJ databases">
        <authorList>
            <consortium name="Pathogen Informatics"/>
        </authorList>
    </citation>
    <scope>NUCLEOTIDE SEQUENCE [LARGE SCALE GENOMIC DNA]</scope>
</reference>
<comment type="similarity">
    <text evidence="2 9">Belongs to the mitochondrial carrier (TC 2.A.29) family.</text>
</comment>
<keyword evidence="3 9" id="KW-0813">Transport</keyword>
<feature type="repeat" description="Solcar" evidence="8">
    <location>
        <begin position="11"/>
        <end position="96"/>
    </location>
</feature>
<comment type="subcellular location">
    <subcellularLocation>
        <location evidence="1">Membrane</location>
        <topology evidence="1">Multi-pass membrane protein</topology>
    </subcellularLocation>
</comment>
<dbReference type="SUPFAM" id="SSF103506">
    <property type="entry name" value="Mitochondrial carrier"/>
    <property type="match status" value="1"/>
</dbReference>
<evidence type="ECO:0000256" key="6">
    <source>
        <dbReference type="ARBA" id="ARBA00022989"/>
    </source>
</evidence>
<gene>
    <name evidence="11" type="ORF">ASIM_LOCUS14786</name>
</gene>
<evidence type="ECO:0000256" key="3">
    <source>
        <dbReference type="ARBA" id="ARBA00022448"/>
    </source>
</evidence>
<reference evidence="13" key="1">
    <citation type="submission" date="2017-02" db="UniProtKB">
        <authorList>
            <consortium name="WormBaseParasite"/>
        </authorList>
    </citation>
    <scope>IDENTIFICATION</scope>
</reference>
<dbReference type="AlphaFoldDB" id="A0A0M3K342"/>
<evidence type="ECO:0000256" key="1">
    <source>
        <dbReference type="ARBA" id="ARBA00004141"/>
    </source>
</evidence>
<dbReference type="Pfam" id="PF00153">
    <property type="entry name" value="Mito_carr"/>
    <property type="match status" value="1"/>
</dbReference>
<feature type="transmembrane region" description="Helical" evidence="10">
    <location>
        <begin position="77"/>
        <end position="100"/>
    </location>
</feature>
<sequence length="113" mass="12406">MSYPRRKKRDCTPLESAACGSISGSIAAAITTPLDVAKTRIMLHEGCKRIGILPTLRTIATEGGIEKLYSGILPRTIWMGLGGFIFFGAYEVTLQFTYWICPQHEKLATGVIK</sequence>
<keyword evidence="4 8" id="KW-0812">Transmembrane</keyword>
<evidence type="ECO:0000256" key="7">
    <source>
        <dbReference type="ARBA" id="ARBA00023136"/>
    </source>
</evidence>
<evidence type="ECO:0000256" key="5">
    <source>
        <dbReference type="ARBA" id="ARBA00022737"/>
    </source>
</evidence>
<dbReference type="Proteomes" id="UP000267096">
    <property type="component" value="Unassembled WGS sequence"/>
</dbReference>
<dbReference type="GO" id="GO:0016020">
    <property type="term" value="C:membrane"/>
    <property type="evidence" value="ECO:0007669"/>
    <property type="project" value="UniProtKB-SubCell"/>
</dbReference>